<evidence type="ECO:0000256" key="12">
    <source>
        <dbReference type="ARBA" id="ARBA00022759"/>
    </source>
</evidence>
<evidence type="ECO:0000256" key="5">
    <source>
        <dbReference type="ARBA" id="ARBA00022562"/>
    </source>
</evidence>
<evidence type="ECO:0000256" key="8">
    <source>
        <dbReference type="ARBA" id="ARBA00022705"/>
    </source>
</evidence>
<protein>
    <recommendedName>
        <fullName evidence="4">Replication-associated protein</fullName>
    </recommendedName>
</protein>
<evidence type="ECO:0000256" key="2">
    <source>
        <dbReference type="ARBA" id="ARBA00006240"/>
    </source>
</evidence>
<name>A0A858NFA8_9VIRU</name>
<evidence type="ECO:0000256" key="11">
    <source>
        <dbReference type="ARBA" id="ARBA00022741"/>
    </source>
</evidence>
<feature type="binding site" evidence="17">
    <location>
        <position position="103"/>
    </location>
    <ligand>
        <name>a divalent metal cation</name>
        <dbReference type="ChEBI" id="CHEBI:60240"/>
    </ligand>
</feature>
<dbReference type="SUPFAM" id="SSF55464">
    <property type="entry name" value="Origin of replication-binding domain, RBD-like"/>
    <property type="match status" value="1"/>
</dbReference>
<evidence type="ECO:0000256" key="3">
    <source>
        <dbReference type="ARBA" id="ARBA00011488"/>
    </source>
</evidence>
<evidence type="ECO:0000256" key="9">
    <source>
        <dbReference type="ARBA" id="ARBA00022722"/>
    </source>
</evidence>
<reference evidence="19" key="1">
    <citation type="submission" date="2020-04" db="EMBL/GenBank/DDBJ databases">
        <title>Genomes of microviruses in a sewage oxidation pond.</title>
        <authorList>
            <person name="Schreck J."/>
            <person name="Kraberger S."/>
            <person name="Scotch M."/>
            <person name="Halden R.U."/>
            <person name="Varsani A."/>
        </authorList>
    </citation>
    <scope>NUCLEOTIDE SEQUENCE</scope>
    <source>
        <strain evidence="19">6402_237</strain>
    </source>
</reference>
<evidence type="ECO:0000256" key="10">
    <source>
        <dbReference type="ARBA" id="ARBA00022723"/>
    </source>
</evidence>
<evidence type="ECO:0000259" key="18">
    <source>
        <dbReference type="PROSITE" id="PS52020"/>
    </source>
</evidence>
<evidence type="ECO:0000256" key="15">
    <source>
        <dbReference type="ARBA" id="ARBA00023125"/>
    </source>
</evidence>
<dbReference type="Pfam" id="PF08283">
    <property type="entry name" value="Gemini_AL1_M"/>
    <property type="match status" value="1"/>
</dbReference>
<dbReference type="InterPro" id="IPR001301">
    <property type="entry name" value="Gemini_AL1_CLV"/>
</dbReference>
<evidence type="ECO:0000256" key="17">
    <source>
        <dbReference type="PIRSR" id="PIRSR601191-2"/>
    </source>
</evidence>
<dbReference type="InterPro" id="IPR001191">
    <property type="entry name" value="Gemini_AL1_REP"/>
</dbReference>
<sequence>MFRFRAKAALLTYSQVDHGTASSFLCPPNGHYNFIASSIGTPDYYRLGRERHEDGGTHFHVAVGWESIKQKRNPRCFDYAGAHPNIEPVRRTPRKAWDYAGKDGDIIYESGDGPSESRAVSGGRDSIWSDALASETKEDFLSHLRQHAPRDFVLYNEQLRNFADRHWKTPAPPYQSPDFETIGFDRVEGWFRQFCDLSGGRRRSLILWGPTRTGKTVWARSLGRHLYFNGMFNYDECYEDTEYAVFDDLIGGFEFFRNYKAWLGAQEEFTLTDKYKKKMKFMWGKPCIMCMNEDPLYMRGVDYEWLIGNCDIVYIGEDLIKINPQPSRQSPEGQI</sequence>
<comment type="subcellular location">
    <subcellularLocation>
        <location evidence="1">Host nucleus</location>
    </subcellularLocation>
</comment>
<evidence type="ECO:0000256" key="6">
    <source>
        <dbReference type="ARBA" id="ARBA00022679"/>
    </source>
</evidence>
<feature type="binding site" evidence="17">
    <location>
        <position position="58"/>
    </location>
    <ligand>
        <name>a divalent metal cation</name>
        <dbReference type="ChEBI" id="CHEBI:60240"/>
    </ligand>
</feature>
<dbReference type="GO" id="GO:0006260">
    <property type="term" value="P:DNA replication"/>
    <property type="evidence" value="ECO:0007669"/>
    <property type="project" value="UniProtKB-KW"/>
</dbReference>
<feature type="binding site" evidence="17">
    <location>
        <position position="50"/>
    </location>
    <ligand>
        <name>a divalent metal cation</name>
        <dbReference type="ChEBI" id="CHEBI:60240"/>
    </ligand>
</feature>
<keyword evidence="8" id="KW-0235">DNA replication</keyword>
<comment type="similarity">
    <text evidence="2">Belongs to the geminiviridae Rep protein family.</text>
</comment>
<dbReference type="SUPFAM" id="SSF52540">
    <property type="entry name" value="P-loop containing nucleoside triphosphate hydrolases"/>
    <property type="match status" value="1"/>
</dbReference>
<feature type="binding site" evidence="17">
    <location>
        <position position="60"/>
    </location>
    <ligand>
        <name>a divalent metal cation</name>
        <dbReference type="ChEBI" id="CHEBI:60240"/>
    </ligand>
</feature>
<accession>A0A858NFA8</accession>
<dbReference type="GO" id="GO:0016888">
    <property type="term" value="F:DNA endonuclease activity, producing 5'-phosphomonoesters"/>
    <property type="evidence" value="ECO:0007669"/>
    <property type="project" value="InterPro"/>
</dbReference>
<organism evidence="19">
    <name type="scientific">Genomoviridae sp</name>
    <dbReference type="NCBI Taxonomy" id="2202565"/>
    <lineage>
        <taxon>Viruses</taxon>
        <taxon>Monodnaviria</taxon>
        <taxon>Shotokuvirae</taxon>
        <taxon>Cressdnaviricota</taxon>
        <taxon>Repensiviricetes</taxon>
        <taxon>Geplafuvirales</taxon>
        <taxon>Genomoviridae</taxon>
    </lineage>
</organism>
<dbReference type="GO" id="GO:0003677">
    <property type="term" value="F:DNA binding"/>
    <property type="evidence" value="ECO:0007669"/>
    <property type="project" value="UniProtKB-KW"/>
</dbReference>
<dbReference type="GO" id="GO:0005198">
    <property type="term" value="F:structural molecule activity"/>
    <property type="evidence" value="ECO:0007669"/>
    <property type="project" value="InterPro"/>
</dbReference>
<dbReference type="InterPro" id="IPR022692">
    <property type="entry name" value="Gemini_AL1_REP_central"/>
</dbReference>
<keyword evidence="6" id="KW-0808">Transferase</keyword>
<keyword evidence="14" id="KW-0190">Covalent protein-DNA linkage</keyword>
<keyword evidence="11" id="KW-0547">Nucleotide-binding</keyword>
<feature type="active site" description="For DNA cleavage activity" evidence="16">
    <location>
        <position position="99"/>
    </location>
</feature>
<dbReference type="PRINTS" id="PR00227">
    <property type="entry name" value="GEMCOATAL1"/>
</dbReference>
<dbReference type="InterPro" id="IPR049912">
    <property type="entry name" value="CRESS_DNA_REP"/>
</dbReference>
<keyword evidence="9" id="KW-0540">Nuclease</keyword>
<keyword evidence="15" id="KW-0238">DNA-binding</keyword>
<dbReference type="GO" id="GO:0042025">
    <property type="term" value="C:host cell nucleus"/>
    <property type="evidence" value="ECO:0007669"/>
    <property type="project" value="UniProtKB-SubCell"/>
</dbReference>
<evidence type="ECO:0000256" key="4">
    <source>
        <dbReference type="ARBA" id="ARBA00014531"/>
    </source>
</evidence>
<dbReference type="InterPro" id="IPR027417">
    <property type="entry name" value="P-loop_NTPase"/>
</dbReference>
<comment type="cofactor">
    <cofactor evidence="17">
        <name>Mg(2+)</name>
        <dbReference type="ChEBI" id="CHEBI:18420"/>
    </cofactor>
    <cofactor evidence="17">
        <name>Mn(2+)</name>
        <dbReference type="ChEBI" id="CHEBI:29035"/>
    </cofactor>
    <text evidence="17">Divalent metal cations, possibly Mg(2+) or Mn(2+).</text>
</comment>
<keyword evidence="10 17" id="KW-0479">Metal-binding</keyword>
<dbReference type="Gene3D" id="3.40.1310.20">
    <property type="match status" value="1"/>
</dbReference>
<keyword evidence="7" id="KW-0548">Nucleotidyltransferase</keyword>
<dbReference type="GO" id="GO:0000166">
    <property type="term" value="F:nucleotide binding"/>
    <property type="evidence" value="ECO:0007669"/>
    <property type="project" value="UniProtKB-KW"/>
</dbReference>
<keyword evidence="13" id="KW-0378">Hydrolase</keyword>
<dbReference type="EMBL" id="MT309898">
    <property type="protein sequence ID" value="QJB18710.1"/>
    <property type="molecule type" value="Genomic_DNA"/>
</dbReference>
<evidence type="ECO:0000256" key="13">
    <source>
        <dbReference type="ARBA" id="ARBA00022801"/>
    </source>
</evidence>
<dbReference type="PRINTS" id="PR00228">
    <property type="entry name" value="GEMCOATCLVL1"/>
</dbReference>
<comment type="subunit">
    <text evidence="3">Homooligomer. Rep binds to repeated DNA motifs (iterons). Forms the O-complex, which is a Rep-DNA complex involved in the initiation of RCR. Part of the C- and V-complexes which are RepA-Rep-DNA complexes involved in the c-sense and v-sense transcription.</text>
</comment>
<dbReference type="GO" id="GO:0046872">
    <property type="term" value="F:metal ion binding"/>
    <property type="evidence" value="ECO:0007669"/>
    <property type="project" value="UniProtKB-KW"/>
</dbReference>
<keyword evidence="12" id="KW-0255">Endonuclease</keyword>
<proteinExistence type="inferred from homology"/>
<evidence type="ECO:0000256" key="7">
    <source>
        <dbReference type="ARBA" id="ARBA00022695"/>
    </source>
</evidence>
<feature type="domain" description="CRESS-DNA virus Rep endonuclease" evidence="18">
    <location>
        <begin position="3"/>
        <end position="113"/>
    </location>
</feature>
<dbReference type="GO" id="GO:0016779">
    <property type="term" value="F:nucleotidyltransferase activity"/>
    <property type="evidence" value="ECO:0007669"/>
    <property type="project" value="UniProtKB-KW"/>
</dbReference>
<dbReference type="PROSITE" id="PS52020">
    <property type="entry name" value="CRESS_DNA_REP"/>
    <property type="match status" value="1"/>
</dbReference>
<evidence type="ECO:0000313" key="19">
    <source>
        <dbReference type="EMBL" id="QJB18710.1"/>
    </source>
</evidence>
<evidence type="ECO:0000256" key="14">
    <source>
        <dbReference type="ARBA" id="ARBA00023124"/>
    </source>
</evidence>
<dbReference type="Pfam" id="PF00799">
    <property type="entry name" value="Gemini_AL1"/>
    <property type="match status" value="1"/>
</dbReference>
<keyword evidence="5" id="KW-1048">Host nucleus</keyword>
<dbReference type="Gene3D" id="3.40.50.300">
    <property type="entry name" value="P-loop containing nucleotide triphosphate hydrolases"/>
    <property type="match status" value="1"/>
</dbReference>
<evidence type="ECO:0000256" key="16">
    <source>
        <dbReference type="PIRSR" id="PIRSR601191-1"/>
    </source>
</evidence>
<evidence type="ECO:0000256" key="1">
    <source>
        <dbReference type="ARBA" id="ARBA00004147"/>
    </source>
</evidence>